<keyword evidence="3" id="KW-0963">Cytoplasm</keyword>
<keyword evidence="3" id="KW-0010">Activator</keyword>
<comment type="function">
    <text evidence="3">Component of the SWR1 complex which mediates the ATP-dependent exchange of histone H2A for an H2A variant leading to transcriptional regulation of selected genes by chromatin remodeling. Component of the NuA4 histone acetyltransferase complex which is involved in transcriptional activation of selected genes principally by acetylation of nucleosomal histones H4 and H2A. The NuA4 complex is also involved in DNA repair. Yaf9 may also be required for viability in conditions in which the structural integrity of the spindle is compromised.</text>
</comment>
<keyword evidence="3" id="KW-0175">Coiled coil</keyword>
<name>A0A9P6NJE1_9BASI</name>
<dbReference type="GO" id="GO:0006325">
    <property type="term" value="P:chromatin organization"/>
    <property type="evidence" value="ECO:0007669"/>
    <property type="project" value="UniProtKB-KW"/>
</dbReference>
<keyword evidence="3" id="KW-0805">Transcription regulation</keyword>
<keyword evidence="3" id="KW-0234">DNA repair</keyword>
<feature type="domain" description="YEATS" evidence="4">
    <location>
        <begin position="6"/>
        <end position="222"/>
    </location>
</feature>
<dbReference type="GO" id="GO:0000812">
    <property type="term" value="C:Swr1 complex"/>
    <property type="evidence" value="ECO:0007669"/>
    <property type="project" value="UniProtKB-UniRule"/>
</dbReference>
<dbReference type="Gene3D" id="2.60.40.1970">
    <property type="entry name" value="YEATS domain"/>
    <property type="match status" value="1"/>
</dbReference>
<dbReference type="PROSITE" id="PS51037">
    <property type="entry name" value="YEATS"/>
    <property type="match status" value="1"/>
</dbReference>
<dbReference type="GO" id="GO:0006355">
    <property type="term" value="P:regulation of DNA-templated transcription"/>
    <property type="evidence" value="ECO:0007669"/>
    <property type="project" value="InterPro"/>
</dbReference>
<dbReference type="OrthoDB" id="2503822at2759"/>
<comment type="domain">
    <text evidence="3">The coiled-coil domain is required for assembly into the NuA4 complex.</text>
</comment>
<evidence type="ECO:0000259" key="4">
    <source>
        <dbReference type="PROSITE" id="PS51037"/>
    </source>
</evidence>
<keyword evidence="6" id="KW-1185">Reference proteome</keyword>
<dbReference type="AlphaFoldDB" id="A0A9P6NJE1"/>
<sequence length="297" mass="34571">MADKRRMRGIAIHRPIIYGSVATVIPEEERIENPSHNMRWTVAVRSATSPPPDSEIFKTRKIQDDILGGQDDLSKFIRKVTFKLHESYPNHIRTIDREPFEISETGWGEFIILIKIFFVTESGEKPIQIHHPLKLHPWIENPLLPLFKTPWLDQTPDDLLKASESINSPIPNHNHTQHSNVENSKSIEMTESPFPPSIHSWQYDEIVFTEPTESLYQKLIESPPTPLPLNNRFSHHYVKQIGSKGESGEFTLEIEKNEYKKLNWSNLKILIEIDKLRGKLIRDERELAELKRELQVL</sequence>
<protein>
    <recommendedName>
        <fullName evidence="3">Protein AF-9 homolog</fullName>
    </recommendedName>
</protein>
<evidence type="ECO:0000256" key="2">
    <source>
        <dbReference type="PROSITE-ProRule" id="PRU00376"/>
    </source>
</evidence>
<dbReference type="PANTHER" id="PTHR23195">
    <property type="entry name" value="YEATS DOMAIN"/>
    <property type="match status" value="1"/>
</dbReference>
<keyword evidence="3" id="KW-0227">DNA damage</keyword>
<keyword evidence="3" id="KW-0804">Transcription</keyword>
<gene>
    <name evidence="3" type="primary">YAF9</name>
    <name evidence="5" type="ORF">CROQUDRAFT_671878</name>
</gene>
<reference evidence="5" key="1">
    <citation type="submission" date="2013-11" db="EMBL/GenBank/DDBJ databases">
        <title>Genome sequence of the fusiform rust pathogen reveals effectors for host alternation and coevolution with pine.</title>
        <authorList>
            <consortium name="DOE Joint Genome Institute"/>
            <person name="Smith K."/>
            <person name="Pendleton A."/>
            <person name="Kubisiak T."/>
            <person name="Anderson C."/>
            <person name="Salamov A."/>
            <person name="Aerts A."/>
            <person name="Riley R."/>
            <person name="Clum A."/>
            <person name="Lindquist E."/>
            <person name="Ence D."/>
            <person name="Campbell M."/>
            <person name="Kronenberg Z."/>
            <person name="Feau N."/>
            <person name="Dhillon B."/>
            <person name="Hamelin R."/>
            <person name="Burleigh J."/>
            <person name="Smith J."/>
            <person name="Yandell M."/>
            <person name="Nelson C."/>
            <person name="Grigoriev I."/>
            <person name="Davis J."/>
        </authorList>
    </citation>
    <scope>NUCLEOTIDE SEQUENCE</scope>
    <source>
        <strain evidence="5">G11</strain>
    </source>
</reference>
<evidence type="ECO:0000313" key="6">
    <source>
        <dbReference type="Proteomes" id="UP000886653"/>
    </source>
</evidence>
<keyword evidence="1 2" id="KW-0539">Nucleus</keyword>
<dbReference type="InterPro" id="IPR038704">
    <property type="entry name" value="YEAST_sf"/>
</dbReference>
<proteinExistence type="inferred from homology"/>
<comment type="caution">
    <text evidence="5">The sequence shown here is derived from an EMBL/GenBank/DDBJ whole genome shotgun (WGS) entry which is preliminary data.</text>
</comment>
<comment type="similarity">
    <text evidence="3">Belongs to the YAF9 family.</text>
</comment>
<comment type="subcellular location">
    <subcellularLocation>
        <location evidence="3">Nucleus</location>
    </subcellularLocation>
    <subcellularLocation>
        <location evidence="3">Cytoplasm</location>
    </subcellularLocation>
</comment>
<evidence type="ECO:0000256" key="1">
    <source>
        <dbReference type="ARBA" id="ARBA00023242"/>
    </source>
</evidence>
<dbReference type="Pfam" id="PF03366">
    <property type="entry name" value="YEATS"/>
    <property type="match status" value="1"/>
</dbReference>
<dbReference type="GO" id="GO:0005737">
    <property type="term" value="C:cytoplasm"/>
    <property type="evidence" value="ECO:0007669"/>
    <property type="project" value="UniProtKB-SubCell"/>
</dbReference>
<accession>A0A9P6NJE1</accession>
<keyword evidence="3" id="KW-0156">Chromatin regulator</keyword>
<dbReference type="InterPro" id="IPR055129">
    <property type="entry name" value="YEATS_dom"/>
</dbReference>
<dbReference type="Proteomes" id="UP000886653">
    <property type="component" value="Unassembled WGS sequence"/>
</dbReference>
<organism evidence="5 6">
    <name type="scientific">Cronartium quercuum f. sp. fusiforme G11</name>
    <dbReference type="NCBI Taxonomy" id="708437"/>
    <lineage>
        <taxon>Eukaryota</taxon>
        <taxon>Fungi</taxon>
        <taxon>Dikarya</taxon>
        <taxon>Basidiomycota</taxon>
        <taxon>Pucciniomycotina</taxon>
        <taxon>Pucciniomycetes</taxon>
        <taxon>Pucciniales</taxon>
        <taxon>Coleosporiaceae</taxon>
        <taxon>Cronartium</taxon>
    </lineage>
</organism>
<dbReference type="InterPro" id="IPR005033">
    <property type="entry name" value="YEATS"/>
</dbReference>
<dbReference type="EMBL" id="MU167280">
    <property type="protein sequence ID" value="KAG0145234.1"/>
    <property type="molecule type" value="Genomic_DNA"/>
</dbReference>
<dbReference type="GO" id="GO:0006281">
    <property type="term" value="P:DNA repair"/>
    <property type="evidence" value="ECO:0007669"/>
    <property type="project" value="UniProtKB-UniRule"/>
</dbReference>
<evidence type="ECO:0000313" key="5">
    <source>
        <dbReference type="EMBL" id="KAG0145234.1"/>
    </source>
</evidence>
<comment type="subunit">
    <text evidence="3">Component of the SWR1 chromatin-remodeling complex and of the NuA4 histone acetyltransferase complex.</text>
</comment>
<evidence type="ECO:0000256" key="3">
    <source>
        <dbReference type="RuleBase" id="RU367117"/>
    </source>
</evidence>